<keyword evidence="4 8" id="KW-1133">Transmembrane helix</keyword>
<feature type="transmembrane region" description="Helical" evidence="8">
    <location>
        <begin position="369"/>
        <end position="386"/>
    </location>
</feature>
<evidence type="ECO:0000259" key="9">
    <source>
        <dbReference type="PROSITE" id="PS50954"/>
    </source>
</evidence>
<keyword evidence="2" id="KW-0597">Phosphoprotein</keyword>
<dbReference type="Pfam" id="PF09402">
    <property type="entry name" value="MSC"/>
    <property type="match status" value="1"/>
</dbReference>
<reference evidence="10" key="1">
    <citation type="submission" date="2021-02" db="EMBL/GenBank/DDBJ databases">
        <authorList>
            <person name="Nowell W R."/>
        </authorList>
    </citation>
    <scope>NUCLEOTIDE SEQUENCE</scope>
</reference>
<dbReference type="InterPro" id="IPR035979">
    <property type="entry name" value="RBD_domain_sf"/>
</dbReference>
<evidence type="ECO:0000256" key="1">
    <source>
        <dbReference type="ARBA" id="ARBA00004473"/>
    </source>
</evidence>
<keyword evidence="3 8" id="KW-0812">Transmembrane</keyword>
<dbReference type="SUPFAM" id="SSF63451">
    <property type="entry name" value="LEM domain"/>
    <property type="match status" value="1"/>
</dbReference>
<protein>
    <recommendedName>
        <fullName evidence="9">LEM domain-containing protein</fullName>
    </recommendedName>
</protein>
<evidence type="ECO:0000256" key="2">
    <source>
        <dbReference type="ARBA" id="ARBA00022553"/>
    </source>
</evidence>
<organism evidence="10 11">
    <name type="scientific">Rotaria sordida</name>
    <dbReference type="NCBI Taxonomy" id="392033"/>
    <lineage>
        <taxon>Eukaryota</taxon>
        <taxon>Metazoa</taxon>
        <taxon>Spiralia</taxon>
        <taxon>Gnathifera</taxon>
        <taxon>Rotifera</taxon>
        <taxon>Eurotatoria</taxon>
        <taxon>Bdelloidea</taxon>
        <taxon>Philodinida</taxon>
        <taxon>Philodinidae</taxon>
        <taxon>Rotaria</taxon>
    </lineage>
</organism>
<dbReference type="InterPro" id="IPR018996">
    <property type="entry name" value="Man1/Src1-like_C"/>
</dbReference>
<dbReference type="GO" id="GO:0030514">
    <property type="term" value="P:negative regulation of BMP signaling pathway"/>
    <property type="evidence" value="ECO:0007669"/>
    <property type="project" value="TreeGrafter"/>
</dbReference>
<name>A0A814JWP6_9BILA</name>
<dbReference type="Proteomes" id="UP000663864">
    <property type="component" value="Unassembled WGS sequence"/>
</dbReference>
<dbReference type="PANTHER" id="PTHR13428">
    <property type="entry name" value="INNER NUCLEAR MEMBRANE PROTEIN MAN1 LEM DOMAIN CONTAINING PROTEIN"/>
    <property type="match status" value="1"/>
</dbReference>
<evidence type="ECO:0000256" key="8">
    <source>
        <dbReference type="SAM" id="Phobius"/>
    </source>
</evidence>
<evidence type="ECO:0000256" key="7">
    <source>
        <dbReference type="SAM" id="MobiDB-lite"/>
    </source>
</evidence>
<feature type="transmembrane region" description="Helical" evidence="8">
    <location>
        <begin position="213"/>
        <end position="230"/>
    </location>
</feature>
<dbReference type="PANTHER" id="PTHR13428:SF12">
    <property type="entry name" value="INNER NUCLEAR MEMBRANE PROTEIN MAN1"/>
    <property type="match status" value="1"/>
</dbReference>
<dbReference type="GO" id="GO:0005637">
    <property type="term" value="C:nuclear inner membrane"/>
    <property type="evidence" value="ECO:0007669"/>
    <property type="project" value="UniProtKB-SubCell"/>
</dbReference>
<keyword evidence="5 8" id="KW-0472">Membrane</keyword>
<dbReference type="GO" id="GO:0006998">
    <property type="term" value="P:nuclear envelope organization"/>
    <property type="evidence" value="ECO:0007669"/>
    <property type="project" value="TreeGrafter"/>
</dbReference>
<dbReference type="PROSITE" id="PS50954">
    <property type="entry name" value="LEM"/>
    <property type="match status" value="1"/>
</dbReference>
<feature type="region of interest" description="Disordered" evidence="7">
    <location>
        <begin position="36"/>
        <end position="88"/>
    </location>
</feature>
<dbReference type="Gene3D" id="1.10.10.1180">
    <property type="entry name" value="MAN1, winged-helix domain"/>
    <property type="match status" value="1"/>
</dbReference>
<dbReference type="InterPro" id="IPR052277">
    <property type="entry name" value="INM_ESCRT-Associated"/>
</dbReference>
<dbReference type="InterPro" id="IPR041885">
    <property type="entry name" value="MAN1_winged_helix_dom"/>
</dbReference>
<dbReference type="AlphaFoldDB" id="A0A814JWP6"/>
<evidence type="ECO:0000313" key="10">
    <source>
        <dbReference type="EMBL" id="CAF1041279.1"/>
    </source>
</evidence>
<feature type="domain" description="LEM" evidence="9">
    <location>
        <begin position="1"/>
        <end position="41"/>
    </location>
</feature>
<comment type="caution">
    <text evidence="10">The sequence shown here is derived from an EMBL/GenBank/DDBJ whole genome shotgun (WGS) entry which is preliminary data.</text>
</comment>
<evidence type="ECO:0000256" key="6">
    <source>
        <dbReference type="ARBA" id="ARBA00023242"/>
    </source>
</evidence>
<evidence type="ECO:0000256" key="3">
    <source>
        <dbReference type="ARBA" id="ARBA00022692"/>
    </source>
</evidence>
<dbReference type="GO" id="GO:0031490">
    <property type="term" value="F:chromatin DNA binding"/>
    <property type="evidence" value="ECO:0007669"/>
    <property type="project" value="TreeGrafter"/>
</dbReference>
<dbReference type="EMBL" id="CAJNOT010000635">
    <property type="protein sequence ID" value="CAF1041279.1"/>
    <property type="molecule type" value="Genomic_DNA"/>
</dbReference>
<dbReference type="CDD" id="cd12934">
    <property type="entry name" value="LEM"/>
    <property type="match status" value="1"/>
</dbReference>
<feature type="region of interest" description="Disordered" evidence="7">
    <location>
        <begin position="486"/>
        <end position="508"/>
    </location>
</feature>
<dbReference type="SUPFAM" id="SSF54928">
    <property type="entry name" value="RNA-binding domain, RBD"/>
    <property type="match status" value="1"/>
</dbReference>
<sequence>MPLTDQQLRQELLNYGETVPPITQRNREQLRARLEQLRSRTRSPTKSSPSRTRANISTTTHSRPKHGLIELSDSETDTSSAEYSTLRRPGRETHIQTRSIAVGRDSDRSNTLPISTVAVDVEQSIARHRREIQQLIDSARDRTRAASANMSSEQYEPSKTITSTRPNSMTSSRYTPSIKTDLKKMIKQPSWFNRLRQTIELFWKTNKNVITDVLKALFVGLILACGLIVLKNKLGDIIPRHKGITCTPDNATDCDDMIPIINSLRKHLQIRLGEVECGFRPKNERHVTKPEINKYLDDKGFKFESNSEERWKTLITYIFDKPVDDILVLNNQNEQVQDINSAHKLAATEGIHSLLCRTRRSVNSVMQHLAWLVLGTTGLLALVWFIKRRSKQNEESENTYKNFIEKITNLLENQYEEHLHNPEVKPWLAISHIRDMLIPVQDRKRLKNLWERAKKQISEHESRIRAESQLIHGEEFEVWRWIQPRSSNPSPTRQQRTESPHNSNEESYVYMPPDVGLTECLKLRNFFDPNGVADDDEIDLVVDSIQNRCATVKRIEHIGIHSIFVYLKFSSREAAAQGFHLLNNWKYHGRQIIAKYLRLERYHEHFPEALESSST</sequence>
<keyword evidence="6" id="KW-0539">Nucleus</keyword>
<dbReference type="Gene3D" id="1.10.720.40">
    <property type="match status" value="1"/>
</dbReference>
<evidence type="ECO:0000256" key="4">
    <source>
        <dbReference type="ARBA" id="ARBA00022989"/>
    </source>
</evidence>
<feature type="compositionally biased region" description="Polar residues" evidence="7">
    <location>
        <begin position="149"/>
        <end position="175"/>
    </location>
</feature>
<evidence type="ECO:0000256" key="5">
    <source>
        <dbReference type="ARBA" id="ARBA00023136"/>
    </source>
</evidence>
<dbReference type="InterPro" id="IPR003887">
    <property type="entry name" value="LEM_dom"/>
</dbReference>
<feature type="compositionally biased region" description="Low complexity" evidence="7">
    <location>
        <begin position="42"/>
        <end position="53"/>
    </location>
</feature>
<comment type="subcellular location">
    <subcellularLocation>
        <location evidence="1">Nucleus inner membrane</location>
        <topology evidence="1">Multi-pass membrane protein</topology>
    </subcellularLocation>
</comment>
<dbReference type="InterPro" id="IPR011015">
    <property type="entry name" value="LEM/LEM-like_dom_sf"/>
</dbReference>
<proteinExistence type="predicted"/>
<gene>
    <name evidence="10" type="ORF">ZHD862_LOCUS14556</name>
</gene>
<evidence type="ECO:0000313" key="11">
    <source>
        <dbReference type="Proteomes" id="UP000663864"/>
    </source>
</evidence>
<dbReference type="InterPro" id="IPR012677">
    <property type="entry name" value="Nucleotide-bd_a/b_plait_sf"/>
</dbReference>
<accession>A0A814JWP6</accession>
<feature type="region of interest" description="Disordered" evidence="7">
    <location>
        <begin position="141"/>
        <end position="175"/>
    </location>
</feature>
<dbReference type="Gene3D" id="3.30.70.330">
    <property type="match status" value="1"/>
</dbReference>